<evidence type="ECO:0000259" key="2">
    <source>
        <dbReference type="Pfam" id="PF06580"/>
    </source>
</evidence>
<dbReference type="GO" id="GO:0016020">
    <property type="term" value="C:membrane"/>
    <property type="evidence" value="ECO:0007669"/>
    <property type="project" value="InterPro"/>
</dbReference>
<evidence type="ECO:0000313" key="3">
    <source>
        <dbReference type="EMBL" id="RWY53939.1"/>
    </source>
</evidence>
<dbReference type="RefSeq" id="WP_128533374.1">
    <property type="nucleotide sequence ID" value="NZ_SBIW01000003.1"/>
</dbReference>
<dbReference type="InterPro" id="IPR036890">
    <property type="entry name" value="HATPase_C_sf"/>
</dbReference>
<gene>
    <name evidence="3" type="ORF">EPL05_07735</name>
</gene>
<dbReference type="InterPro" id="IPR010559">
    <property type="entry name" value="Sig_transdc_His_kin_internal"/>
</dbReference>
<keyword evidence="1" id="KW-1133">Transmembrane helix</keyword>
<dbReference type="SUPFAM" id="SSF55874">
    <property type="entry name" value="ATPase domain of HSP90 chaperone/DNA topoisomerase II/histidine kinase"/>
    <property type="match status" value="1"/>
</dbReference>
<sequence length="337" mass="38882">MKQFLKNIFPAVYGLLNYFTIRLLQDTDSHSHFWRRPWQTTAIEMVMSMAIGYVVLLGVTKICRYSDSRQPNASLSTELVYVIILSLLVNNLLLVPIAAFTDDGLSLSDFAEINIIPLLYTALYYGMVRSRSYLKAYVAHQLLVEKLTNDQLETELKFLRAQYHPHFLFNALNTIYFQVDDDVPGAKKSIELLSELLRYQLYDRQHEVSIKQELEYLQNYILLQKVRASKKMVLHVDFDAALAEQQIYPLLFLPLVENAFKYVGGKYGISITAGSHADCILFKVENHLPEQYQPNNENSGIGIENLKRRLELLYPDGHNLTLDKQADKFTAILQINY</sequence>
<keyword evidence="4" id="KW-1185">Reference proteome</keyword>
<feature type="transmembrane region" description="Helical" evidence="1">
    <location>
        <begin position="7"/>
        <end position="25"/>
    </location>
</feature>
<dbReference type="Pfam" id="PF06580">
    <property type="entry name" value="His_kinase"/>
    <property type="match status" value="1"/>
</dbReference>
<keyword evidence="1" id="KW-0812">Transmembrane</keyword>
<dbReference type="Proteomes" id="UP000286701">
    <property type="component" value="Unassembled WGS sequence"/>
</dbReference>
<dbReference type="OrthoDB" id="9792992at2"/>
<proteinExistence type="predicted"/>
<feature type="transmembrane region" description="Helical" evidence="1">
    <location>
        <begin position="105"/>
        <end position="125"/>
    </location>
</feature>
<reference evidence="3 4" key="1">
    <citation type="submission" date="2019-01" db="EMBL/GenBank/DDBJ databases">
        <title>Mucilaginibacter antarcticum sp. nov., isolated from antarctic soil.</title>
        <authorList>
            <person name="Yan Y.-Q."/>
            <person name="Du Z.-J."/>
        </authorList>
    </citation>
    <scope>NUCLEOTIDE SEQUENCE [LARGE SCALE GENOMIC DNA]</scope>
    <source>
        <strain evidence="3 4">F01003</strain>
    </source>
</reference>
<dbReference type="PANTHER" id="PTHR34220:SF7">
    <property type="entry name" value="SENSOR HISTIDINE KINASE YPDA"/>
    <property type="match status" value="1"/>
</dbReference>
<evidence type="ECO:0000256" key="1">
    <source>
        <dbReference type="SAM" id="Phobius"/>
    </source>
</evidence>
<protein>
    <submittedName>
        <fullName evidence="3">Sensor histidine kinase</fullName>
    </submittedName>
</protein>
<feature type="transmembrane region" description="Helical" evidence="1">
    <location>
        <begin position="37"/>
        <end position="59"/>
    </location>
</feature>
<keyword evidence="1" id="KW-0472">Membrane</keyword>
<dbReference type="AlphaFoldDB" id="A0A444MQQ3"/>
<dbReference type="Gene3D" id="3.30.565.10">
    <property type="entry name" value="Histidine kinase-like ATPase, C-terminal domain"/>
    <property type="match status" value="1"/>
</dbReference>
<evidence type="ECO:0000313" key="4">
    <source>
        <dbReference type="Proteomes" id="UP000286701"/>
    </source>
</evidence>
<dbReference type="PANTHER" id="PTHR34220">
    <property type="entry name" value="SENSOR HISTIDINE KINASE YPDA"/>
    <property type="match status" value="1"/>
</dbReference>
<accession>A0A444MQQ3</accession>
<comment type="caution">
    <text evidence="3">The sequence shown here is derived from an EMBL/GenBank/DDBJ whole genome shotgun (WGS) entry which is preliminary data.</text>
</comment>
<organism evidence="3 4">
    <name type="scientific">Mucilaginibacter gilvus</name>
    <dbReference type="NCBI Taxonomy" id="2305909"/>
    <lineage>
        <taxon>Bacteria</taxon>
        <taxon>Pseudomonadati</taxon>
        <taxon>Bacteroidota</taxon>
        <taxon>Sphingobacteriia</taxon>
        <taxon>Sphingobacteriales</taxon>
        <taxon>Sphingobacteriaceae</taxon>
        <taxon>Mucilaginibacter</taxon>
    </lineage>
</organism>
<keyword evidence="3" id="KW-0808">Transferase</keyword>
<name>A0A444MQQ3_9SPHI</name>
<keyword evidence="3" id="KW-0418">Kinase</keyword>
<dbReference type="GO" id="GO:0000155">
    <property type="term" value="F:phosphorelay sensor kinase activity"/>
    <property type="evidence" value="ECO:0007669"/>
    <property type="project" value="InterPro"/>
</dbReference>
<dbReference type="EMBL" id="SBIW01000003">
    <property type="protein sequence ID" value="RWY53939.1"/>
    <property type="molecule type" value="Genomic_DNA"/>
</dbReference>
<dbReference type="InterPro" id="IPR050640">
    <property type="entry name" value="Bact_2-comp_sensor_kinase"/>
</dbReference>
<feature type="transmembrane region" description="Helical" evidence="1">
    <location>
        <begin position="79"/>
        <end position="99"/>
    </location>
</feature>
<feature type="domain" description="Signal transduction histidine kinase internal region" evidence="2">
    <location>
        <begin position="154"/>
        <end position="231"/>
    </location>
</feature>